<feature type="compositionally biased region" description="Polar residues" evidence="1">
    <location>
        <begin position="1"/>
        <end position="25"/>
    </location>
</feature>
<feature type="compositionally biased region" description="Polar residues" evidence="1">
    <location>
        <begin position="225"/>
        <end position="239"/>
    </location>
</feature>
<dbReference type="AlphaFoldDB" id="A0A915A544"/>
<evidence type="ECO:0000256" key="1">
    <source>
        <dbReference type="SAM" id="MobiDB-lite"/>
    </source>
</evidence>
<dbReference type="WBParaSite" id="PgR001X_g141_t01">
    <property type="protein sequence ID" value="PgR001X_g141_t01"/>
    <property type="gene ID" value="PgR001X_g141"/>
</dbReference>
<organism evidence="2 3">
    <name type="scientific">Parascaris univalens</name>
    <name type="common">Nematode worm</name>
    <dbReference type="NCBI Taxonomy" id="6257"/>
    <lineage>
        <taxon>Eukaryota</taxon>
        <taxon>Metazoa</taxon>
        <taxon>Ecdysozoa</taxon>
        <taxon>Nematoda</taxon>
        <taxon>Chromadorea</taxon>
        <taxon>Rhabditida</taxon>
        <taxon>Spirurina</taxon>
        <taxon>Ascaridomorpha</taxon>
        <taxon>Ascaridoidea</taxon>
        <taxon>Ascarididae</taxon>
        <taxon>Parascaris</taxon>
    </lineage>
</organism>
<feature type="compositionally biased region" description="Polar residues" evidence="1">
    <location>
        <begin position="150"/>
        <end position="159"/>
    </location>
</feature>
<dbReference type="Proteomes" id="UP000887569">
    <property type="component" value="Unplaced"/>
</dbReference>
<feature type="compositionally biased region" description="Low complexity" evidence="1">
    <location>
        <begin position="112"/>
        <end position="133"/>
    </location>
</feature>
<evidence type="ECO:0000313" key="2">
    <source>
        <dbReference type="Proteomes" id="UP000887569"/>
    </source>
</evidence>
<name>A0A915A544_PARUN</name>
<accession>A0A915A544</accession>
<feature type="compositionally biased region" description="Basic and acidic residues" evidence="1">
    <location>
        <begin position="63"/>
        <end position="72"/>
    </location>
</feature>
<protein>
    <submittedName>
        <fullName evidence="3">Uncharacterized protein</fullName>
    </submittedName>
</protein>
<proteinExistence type="predicted"/>
<feature type="compositionally biased region" description="Basic and acidic residues" evidence="1">
    <location>
        <begin position="244"/>
        <end position="253"/>
    </location>
</feature>
<keyword evidence="2" id="KW-1185">Reference proteome</keyword>
<sequence>MKPESTIATPESGISRNEQGASTLESLKVTARKQKTDKQQTSREETEKEASSENTSSTKKKLLSKESFKNHEYLTAGRSDPTSASTSSFGSTSPVDNLRSAHSNTDSEGCKSKASVSASTSGSIRSRSLSRASLETVSTQRTEKRKGQFSKASPDQTDSAADRSENAISQGREGISDSMNNTDLPQISRKKHEEVRHKLYFNKKEVLENGSLKCECHDKRTQTKLANNRSVRSSASGKTKPSRSLKENSDPIHLRRTTSNDAVSDDVISKPYKLRKKNIRSTSYENRSINEGSSIDALGTKRVSTRGRETKMQPKISSERLRELVRVVVDEILDGQNCYRRDEFTGKTNRSAQTDFYEEPIHMLDVLPIEYIQDNVRLSTEGKCAPTDMLRLHIELLKREADRERRALREWDCIMHDFEQRSQVLGLDRLRRILNSKPLHNYL</sequence>
<feature type="region of interest" description="Disordered" evidence="1">
    <location>
        <begin position="1"/>
        <end position="191"/>
    </location>
</feature>
<feature type="compositionally biased region" description="Basic and acidic residues" evidence="1">
    <location>
        <begin position="34"/>
        <end position="51"/>
    </location>
</feature>
<evidence type="ECO:0000313" key="3">
    <source>
        <dbReference type="WBParaSite" id="PgR001X_g141_t01"/>
    </source>
</evidence>
<reference evidence="3" key="1">
    <citation type="submission" date="2022-11" db="UniProtKB">
        <authorList>
            <consortium name="WormBaseParasite"/>
        </authorList>
    </citation>
    <scope>IDENTIFICATION</scope>
</reference>
<feature type="compositionally biased region" description="Low complexity" evidence="1">
    <location>
        <begin position="79"/>
        <end position="93"/>
    </location>
</feature>
<feature type="region of interest" description="Disordered" evidence="1">
    <location>
        <begin position="225"/>
        <end position="264"/>
    </location>
</feature>